<dbReference type="OrthoDB" id="190628at2"/>
<reference evidence="1 2" key="1">
    <citation type="submission" date="2019-04" db="EMBL/GenBank/DDBJ databases">
        <title>Streptomyces oryziradicis sp. nov., a novel actinomycete isolated from rhizosphere soil of rice (Oryza sativa L.).</title>
        <authorList>
            <person name="Li C."/>
        </authorList>
    </citation>
    <scope>NUCLEOTIDE SEQUENCE [LARGE SCALE GENOMIC DNA]</scope>
    <source>
        <strain evidence="1 2">NEAU-C40</strain>
    </source>
</reference>
<dbReference type="AlphaFoldDB" id="A0A4U0RSF9"/>
<dbReference type="InterPro" id="IPR013403">
    <property type="entry name" value="CRISPR-assoc_prot_Csb1/Cas7u"/>
</dbReference>
<dbReference type="NCBIfam" id="TIGR02570">
    <property type="entry name" value="cas7_GSU0053"/>
    <property type="match status" value="1"/>
</dbReference>
<accession>A0A4U0RSF9</accession>
<gene>
    <name evidence="1" type="primary">cas7u</name>
    <name evidence="1" type="ORF">FCI23_47390</name>
</gene>
<dbReference type="EMBL" id="SUMC01000120">
    <property type="protein sequence ID" value="TJZ98999.1"/>
    <property type="molecule type" value="Genomic_DNA"/>
</dbReference>
<evidence type="ECO:0000313" key="1">
    <source>
        <dbReference type="EMBL" id="TJZ98999.1"/>
    </source>
</evidence>
<organism evidence="1 2">
    <name type="scientific">Actinacidiphila oryziradicis</name>
    <dbReference type="NCBI Taxonomy" id="2571141"/>
    <lineage>
        <taxon>Bacteria</taxon>
        <taxon>Bacillati</taxon>
        <taxon>Actinomycetota</taxon>
        <taxon>Actinomycetes</taxon>
        <taxon>Kitasatosporales</taxon>
        <taxon>Streptomycetaceae</taxon>
        <taxon>Actinacidiphila</taxon>
    </lineage>
</organism>
<evidence type="ECO:0000313" key="2">
    <source>
        <dbReference type="Proteomes" id="UP000305778"/>
    </source>
</evidence>
<name>A0A4U0RSF9_9ACTN</name>
<keyword evidence="2" id="KW-1185">Reference proteome</keyword>
<proteinExistence type="predicted"/>
<protein>
    <submittedName>
        <fullName evidence="1">Type I-U CRISPR-associated protein Cas7</fullName>
    </submittedName>
</protein>
<dbReference type="Pfam" id="PF09617">
    <property type="entry name" value="Cas_GSU0053"/>
    <property type="match status" value="1"/>
</dbReference>
<comment type="caution">
    <text evidence="1">The sequence shown here is derived from an EMBL/GenBank/DDBJ whole genome shotgun (WGS) entry which is preliminary data.</text>
</comment>
<sequence length="405" mass="43055">MCDVRGGAVEALYERLRAAAGLQSGDGAVRVVAEYEPVGGPGSPIFPPTVKVKATDAAGYLVEPRWVDGQQVDVVLLDQRQSQANRCETALLAAIEREGTFIPHLALSTQAAGVDVRVTSLEAPHRSRDAYFRDAMDADNQPFDKTEAGAGLQAASAGDLRAYLRWVPSDLVYGVWDSHRKRRIQVKIPRAYSSEMVGVAPLAGKRAAGRMDPLNLPGEVVQVTSSGWQFTDSAKKNTKDKSQAKLSELGHGMIPPSEGLGGVAVKAVQRTATLSMAQLAGLRFGDASPEFCAAGRALVGAVALLGDRLAFAAPAIRLRSGCDLVLVSERIEWVGRGLDGRPATEPLELASPEQARALFEVAVARAEAAGVEWPKKAVELQPAPGLQEAIRRSFEVTGIGESESE</sequence>
<dbReference type="Proteomes" id="UP000305778">
    <property type="component" value="Unassembled WGS sequence"/>
</dbReference>